<feature type="chain" id="PRO_5020522279" evidence="1">
    <location>
        <begin position="25"/>
        <end position="297"/>
    </location>
</feature>
<reference evidence="3" key="1">
    <citation type="submission" date="2019-03" db="EMBL/GenBank/DDBJ databases">
        <title>Weissella sp. 26KH-42 Genome sequencing.</title>
        <authorList>
            <person name="Heo J."/>
            <person name="Kim S.-J."/>
            <person name="Kim J.-S."/>
            <person name="Hong S.-B."/>
            <person name="Kwon S.-W."/>
        </authorList>
    </citation>
    <scope>NUCLEOTIDE SEQUENCE [LARGE SCALE GENOMIC DNA]</scope>
    <source>
        <strain evidence="3">26KH-42</strain>
    </source>
</reference>
<keyword evidence="1" id="KW-0732">Signal</keyword>
<evidence type="ECO:0000313" key="3">
    <source>
        <dbReference type="Proteomes" id="UP000292886"/>
    </source>
</evidence>
<dbReference type="AlphaFoldDB" id="A0A4P6YT18"/>
<protein>
    <submittedName>
        <fullName evidence="2">Uncharacterized protein</fullName>
    </submittedName>
</protein>
<proteinExistence type="predicted"/>
<gene>
    <name evidence="2" type="ORF">EQG49_04720</name>
</gene>
<dbReference type="KEGG" id="wei:EQG49_04720"/>
<name>A0A4P6YT18_9LACO</name>
<dbReference type="RefSeq" id="WP_133362895.1">
    <property type="nucleotide sequence ID" value="NZ_CP037940.1"/>
</dbReference>
<sequence>MRKSILLCAIPLLLGMMMCTNANAESMKVKKGYTYYSTNPKKFKAKYHVKAKKIKQGNYQINKNSSGTRMLVVDKKYKTQDTDSNFKFTYTRVKSGYSVRLRHAKLVPINKAKSHASLFLKNKQQKKYVYSNAFLRVGTDIQPGKYVINGKKHVKNHYLKYDSSESPVYLLANDWGSLDGTASYDYHYFEADDDSVDWNASDAESQESWVELNENMNTGYGDDSYVCPSYSGYFYFTGGTLSIFYSKTTTYEGDYWICQPSYYSYKHYTPGKQRTITLKTGQFIELRYGSSITYFMK</sequence>
<keyword evidence="3" id="KW-1185">Reference proteome</keyword>
<organism evidence="2 3">
    <name type="scientific">Periweissella cryptocerci</name>
    <dbReference type="NCBI Taxonomy" id="2506420"/>
    <lineage>
        <taxon>Bacteria</taxon>
        <taxon>Bacillati</taxon>
        <taxon>Bacillota</taxon>
        <taxon>Bacilli</taxon>
        <taxon>Lactobacillales</taxon>
        <taxon>Lactobacillaceae</taxon>
        <taxon>Periweissella</taxon>
    </lineage>
</organism>
<evidence type="ECO:0000256" key="1">
    <source>
        <dbReference type="SAM" id="SignalP"/>
    </source>
</evidence>
<feature type="signal peptide" evidence="1">
    <location>
        <begin position="1"/>
        <end position="24"/>
    </location>
</feature>
<dbReference type="Proteomes" id="UP000292886">
    <property type="component" value="Chromosome"/>
</dbReference>
<accession>A0A4P6YT18</accession>
<evidence type="ECO:0000313" key="2">
    <source>
        <dbReference type="EMBL" id="QBO35816.1"/>
    </source>
</evidence>
<dbReference type="EMBL" id="CP037940">
    <property type="protein sequence ID" value="QBO35816.1"/>
    <property type="molecule type" value="Genomic_DNA"/>
</dbReference>